<evidence type="ECO:0000313" key="2">
    <source>
        <dbReference type="Proteomes" id="UP000004525"/>
    </source>
</evidence>
<reference evidence="1" key="1">
    <citation type="submission" date="2009-01" db="EMBL/GenBank/DDBJ databases">
        <authorList>
            <person name="Qin X."/>
            <person name="Bachman B."/>
            <person name="Battles P."/>
            <person name="Bell A."/>
            <person name="Bess C."/>
            <person name="Bickham C."/>
            <person name="Chaboub L."/>
            <person name="Chen D."/>
            <person name="Coyle M."/>
            <person name="Deiros D.R."/>
            <person name="Dinh H."/>
            <person name="Forbes L."/>
            <person name="Fowler G."/>
            <person name="Francisco L."/>
            <person name="Fu Q."/>
            <person name="Gubbala S."/>
            <person name="Hale W."/>
            <person name="Han Y."/>
            <person name="Hemphill L."/>
            <person name="Highlander S.K."/>
            <person name="Hirani K."/>
            <person name="Hogues M."/>
            <person name="Jackson L."/>
            <person name="Jakkamsetti A."/>
            <person name="Javaid M."/>
            <person name="Jiang H."/>
            <person name="Korchina V."/>
            <person name="Kovar C."/>
            <person name="Lara F."/>
            <person name="Lee S."/>
            <person name="Mata R."/>
            <person name="Mathew T."/>
            <person name="Moen C."/>
            <person name="Morales K."/>
            <person name="Munidasa M."/>
            <person name="Nazareth L."/>
            <person name="Ngo R."/>
            <person name="Nguyen L."/>
            <person name="Okwuonu G."/>
            <person name="Ongeri F."/>
            <person name="Patil S."/>
            <person name="Petrosino J."/>
            <person name="Pham C."/>
            <person name="Pham P."/>
            <person name="Pu L.-L."/>
            <person name="Puazo M."/>
            <person name="Raj R."/>
            <person name="Reid J."/>
            <person name="Rouhana J."/>
            <person name="Saada N."/>
            <person name="Shang Y."/>
            <person name="Simmons D."/>
            <person name="Thornton R."/>
            <person name="Warren J."/>
            <person name="Weissenberger G."/>
            <person name="Zhang J."/>
            <person name="Zhang L."/>
            <person name="Zhou C."/>
            <person name="Zhu D."/>
            <person name="Muzny D."/>
            <person name="Worley K."/>
            <person name="Gibbs R."/>
        </authorList>
    </citation>
    <scope>NUCLEOTIDE SEQUENCE [LARGE SCALE GENOMIC DNA]</scope>
    <source>
        <strain evidence="1">LMS2-1</strain>
    </source>
</reference>
<gene>
    <name evidence="1" type="ORF">HMPREF0539_2453</name>
</gene>
<dbReference type="Proteomes" id="UP000004525">
    <property type="component" value="Unassembled WGS sequence"/>
</dbReference>
<dbReference type="HOGENOM" id="CLU_3201397_0_0_9"/>
<dbReference type="EMBL" id="ACIZ01000099">
    <property type="protein sequence ID" value="EEN79465.1"/>
    <property type="molecule type" value="Genomic_DNA"/>
</dbReference>
<sequence length="45" mass="4901">MNGGFPAVIGGLWSKSNSNPNRSKTLPSVVRQRTQLRKGTIVAYI</sequence>
<comment type="caution">
    <text evidence="1">The sequence shown here is derived from an EMBL/GenBank/DDBJ whole genome shotgun (WGS) entry which is preliminary data.</text>
</comment>
<organism evidence="1 2">
    <name type="scientific">Lacticaseibacillus rhamnosus (strain LMS2-1)</name>
    <dbReference type="NCBI Taxonomy" id="525361"/>
    <lineage>
        <taxon>Bacteria</taxon>
        <taxon>Bacillati</taxon>
        <taxon>Bacillota</taxon>
        <taxon>Bacilli</taxon>
        <taxon>Lactobacillales</taxon>
        <taxon>Lactobacillaceae</taxon>
        <taxon>Lacticaseibacillus</taxon>
    </lineage>
</organism>
<accession>C2JZW8</accession>
<dbReference type="AlphaFoldDB" id="C2JZW8"/>
<keyword evidence="2" id="KW-1185">Reference proteome</keyword>
<proteinExistence type="predicted"/>
<evidence type="ECO:0000313" key="1">
    <source>
        <dbReference type="EMBL" id="EEN79465.1"/>
    </source>
</evidence>
<protein>
    <submittedName>
        <fullName evidence="1">Uncharacterized protein</fullName>
    </submittedName>
</protein>
<name>C2JZW8_LACRM</name>